<feature type="transmembrane region" description="Helical" evidence="2">
    <location>
        <begin position="18"/>
        <end position="36"/>
    </location>
</feature>
<organism evidence="3 4">
    <name type="scientific">Apiospora arundinis</name>
    <dbReference type="NCBI Taxonomy" id="335852"/>
    <lineage>
        <taxon>Eukaryota</taxon>
        <taxon>Fungi</taxon>
        <taxon>Dikarya</taxon>
        <taxon>Ascomycota</taxon>
        <taxon>Pezizomycotina</taxon>
        <taxon>Sordariomycetes</taxon>
        <taxon>Xylariomycetidae</taxon>
        <taxon>Amphisphaeriales</taxon>
        <taxon>Apiosporaceae</taxon>
        <taxon>Apiospora</taxon>
    </lineage>
</organism>
<feature type="transmembrane region" description="Helical" evidence="2">
    <location>
        <begin position="256"/>
        <end position="279"/>
    </location>
</feature>
<evidence type="ECO:0000313" key="3">
    <source>
        <dbReference type="EMBL" id="KAK8872284.1"/>
    </source>
</evidence>
<feature type="region of interest" description="Disordered" evidence="1">
    <location>
        <begin position="338"/>
        <end position="364"/>
    </location>
</feature>
<sequence length="413" mass="46809">MSFAALDYPPKQVTTDQYVIASVVLGFTLGFVWLTSRAAIRHTWHVYKEYGVVRSPYVWMVWGQILTCVGSAILYFLYLRSIVVPSLVLPPFPGTLPALICEVADMSFERSIAFYFCIFTLWALQVQFLLQIIVSRCSILMHTQRALQLTITVAVFITLVQLVAYAIWIPANLRISEHYIWISTWWDRCEKCLYFLTDAALNIYFIVLVQRERQLVANEIATHKPLVRFNIFIIGLSLSMDLLIICLMNSKTMVVYIQLLPLAYIVKLNIEISMAKLIVKVARQRLREVGQGGNEALFNRSALGNLTYATTTNRSGERSDASRNRGLSLVRKAVESTLQRTRTGSSRDSACWTTELPSGDLRPQQVPRAIIYPRHYSGGGGDGNGGQERVGIHTSREFRVEYEANPMHAVAPW</sequence>
<gene>
    <name evidence="3" type="ORF">PGQ11_002798</name>
</gene>
<dbReference type="PANTHER" id="PTHR35179">
    <property type="entry name" value="PROTEIN CBG02620"/>
    <property type="match status" value="1"/>
</dbReference>
<feature type="transmembrane region" description="Helical" evidence="2">
    <location>
        <begin position="193"/>
        <end position="209"/>
    </location>
</feature>
<keyword evidence="2" id="KW-0812">Transmembrane</keyword>
<evidence type="ECO:0008006" key="5">
    <source>
        <dbReference type="Google" id="ProtNLM"/>
    </source>
</evidence>
<keyword evidence="4" id="KW-1185">Reference proteome</keyword>
<name>A0ABR2J342_9PEZI</name>
<feature type="transmembrane region" description="Helical" evidence="2">
    <location>
        <begin position="112"/>
        <end position="134"/>
    </location>
</feature>
<feature type="transmembrane region" description="Helical" evidence="2">
    <location>
        <begin position="146"/>
        <end position="168"/>
    </location>
</feature>
<feature type="compositionally biased region" description="Polar residues" evidence="1">
    <location>
        <begin position="338"/>
        <end position="356"/>
    </location>
</feature>
<keyword evidence="2" id="KW-1133">Transmembrane helix</keyword>
<evidence type="ECO:0000313" key="4">
    <source>
        <dbReference type="Proteomes" id="UP001390339"/>
    </source>
</evidence>
<keyword evidence="2" id="KW-0472">Membrane</keyword>
<dbReference type="PANTHER" id="PTHR35179:SF1">
    <property type="entry name" value="INTEGRAL MEMBRANE PROTEIN"/>
    <property type="match status" value="1"/>
</dbReference>
<dbReference type="EMBL" id="JAPCWZ010000003">
    <property type="protein sequence ID" value="KAK8872284.1"/>
    <property type="molecule type" value="Genomic_DNA"/>
</dbReference>
<evidence type="ECO:0000256" key="1">
    <source>
        <dbReference type="SAM" id="MobiDB-lite"/>
    </source>
</evidence>
<feature type="transmembrane region" description="Helical" evidence="2">
    <location>
        <begin position="57"/>
        <end position="78"/>
    </location>
</feature>
<reference evidence="3 4" key="1">
    <citation type="journal article" date="2024" name="IMA Fungus">
        <title>Apiospora arundinis, a panoply of carbohydrate-active enzymes and secondary metabolites.</title>
        <authorList>
            <person name="Sorensen T."/>
            <person name="Petersen C."/>
            <person name="Muurmann A.T."/>
            <person name="Christiansen J.V."/>
            <person name="Brundto M.L."/>
            <person name="Overgaard C.K."/>
            <person name="Boysen A.T."/>
            <person name="Wollenberg R.D."/>
            <person name="Larsen T.O."/>
            <person name="Sorensen J.L."/>
            <person name="Nielsen K.L."/>
            <person name="Sondergaard T.E."/>
        </authorList>
    </citation>
    <scope>NUCLEOTIDE SEQUENCE [LARGE SCALE GENOMIC DNA]</scope>
    <source>
        <strain evidence="3 4">AAU 773</strain>
    </source>
</reference>
<accession>A0ABR2J342</accession>
<dbReference type="Proteomes" id="UP001390339">
    <property type="component" value="Unassembled WGS sequence"/>
</dbReference>
<protein>
    <recommendedName>
        <fullName evidence="5">Integral membrane protein</fullName>
    </recommendedName>
</protein>
<proteinExistence type="predicted"/>
<comment type="caution">
    <text evidence="3">The sequence shown here is derived from an EMBL/GenBank/DDBJ whole genome shotgun (WGS) entry which is preliminary data.</text>
</comment>
<feature type="transmembrane region" description="Helical" evidence="2">
    <location>
        <begin position="229"/>
        <end position="250"/>
    </location>
</feature>
<evidence type="ECO:0000256" key="2">
    <source>
        <dbReference type="SAM" id="Phobius"/>
    </source>
</evidence>